<evidence type="ECO:0000256" key="1">
    <source>
        <dbReference type="SAM" id="MobiDB-lite"/>
    </source>
</evidence>
<name>A0A016T7T3_9BILA</name>
<sequence length="150" mass="16379">MSQKSRTIESARTRAQLLEHPGALGDLLGSSTDRVPLIFDTNQRHSITRSSNVSTLPREQRTEMSRTSAAKIGGGGLRTQTLRTLRDTSACERHTHTHTALTLIAVVKTRSSDCRFAYASCTSSAATEAVCRATSATHLRAVTTDYRWCA</sequence>
<protein>
    <submittedName>
        <fullName evidence="2">Uncharacterized protein</fullName>
    </submittedName>
</protein>
<accession>A0A016T7T3</accession>
<dbReference type="Proteomes" id="UP000024635">
    <property type="component" value="Unassembled WGS sequence"/>
</dbReference>
<keyword evidence="3" id="KW-1185">Reference proteome</keyword>
<feature type="compositionally biased region" description="Polar residues" evidence="1">
    <location>
        <begin position="48"/>
        <end position="57"/>
    </location>
</feature>
<evidence type="ECO:0000313" key="3">
    <source>
        <dbReference type="Proteomes" id="UP000024635"/>
    </source>
</evidence>
<organism evidence="2 3">
    <name type="scientific">Ancylostoma ceylanicum</name>
    <dbReference type="NCBI Taxonomy" id="53326"/>
    <lineage>
        <taxon>Eukaryota</taxon>
        <taxon>Metazoa</taxon>
        <taxon>Ecdysozoa</taxon>
        <taxon>Nematoda</taxon>
        <taxon>Chromadorea</taxon>
        <taxon>Rhabditida</taxon>
        <taxon>Rhabditina</taxon>
        <taxon>Rhabditomorpha</taxon>
        <taxon>Strongyloidea</taxon>
        <taxon>Ancylostomatidae</taxon>
        <taxon>Ancylostomatinae</taxon>
        <taxon>Ancylostoma</taxon>
    </lineage>
</organism>
<dbReference type="EMBL" id="JARK01001465">
    <property type="protein sequence ID" value="EYB98701.1"/>
    <property type="molecule type" value="Genomic_DNA"/>
</dbReference>
<comment type="caution">
    <text evidence="2">The sequence shown here is derived from an EMBL/GenBank/DDBJ whole genome shotgun (WGS) entry which is preliminary data.</text>
</comment>
<gene>
    <name evidence="2" type="primary">Acey_s0129.g1509</name>
    <name evidence="2" type="ORF">Y032_0129g1509</name>
</gene>
<proteinExistence type="predicted"/>
<reference evidence="3" key="1">
    <citation type="journal article" date="2015" name="Nat. Genet.">
        <title>The genome and transcriptome of the zoonotic hookworm Ancylostoma ceylanicum identify infection-specific gene families.</title>
        <authorList>
            <person name="Schwarz E.M."/>
            <person name="Hu Y."/>
            <person name="Antoshechkin I."/>
            <person name="Miller M.M."/>
            <person name="Sternberg P.W."/>
            <person name="Aroian R.V."/>
        </authorList>
    </citation>
    <scope>NUCLEOTIDE SEQUENCE</scope>
    <source>
        <strain evidence="3">HY135</strain>
    </source>
</reference>
<dbReference type="AlphaFoldDB" id="A0A016T7T3"/>
<evidence type="ECO:0000313" key="2">
    <source>
        <dbReference type="EMBL" id="EYB98701.1"/>
    </source>
</evidence>
<feature type="region of interest" description="Disordered" evidence="1">
    <location>
        <begin position="48"/>
        <end position="73"/>
    </location>
</feature>